<dbReference type="Proteomes" id="UP000502287">
    <property type="component" value="Chromosome"/>
</dbReference>
<feature type="transmembrane region" description="Helical" evidence="2">
    <location>
        <begin position="21"/>
        <end position="41"/>
    </location>
</feature>
<evidence type="ECO:0000313" key="4">
    <source>
        <dbReference type="Proteomes" id="UP000502287"/>
    </source>
</evidence>
<reference evidence="3 4" key="1">
    <citation type="submission" date="2016-03" db="EMBL/GenBank/DDBJ databases">
        <authorList>
            <person name="Hansen M.J."/>
            <person name="Bojesen A.M."/>
            <person name="Planet P."/>
        </authorList>
    </citation>
    <scope>NUCLEOTIDE SEQUENCE [LARGE SCALE GENOMIC DNA]</scope>
    <source>
        <strain evidence="3 4">HPA 21</strain>
    </source>
</reference>
<evidence type="ECO:0000256" key="1">
    <source>
        <dbReference type="SAM" id="Coils"/>
    </source>
</evidence>
<sequence length="105" mass="12395">MMKDDFKEMPKMFVESAVYGLYGWFIIAAIAIGAIFLVVLLGKAIETGWMIYPIGFMVVWFFLMSLDNKRQLRNIAQAKQKMAEDARKMQEDRERTEKFLNQFRK</sequence>
<keyword evidence="2" id="KW-0812">Transmembrane</keyword>
<evidence type="ECO:0000313" key="3">
    <source>
        <dbReference type="EMBL" id="QIM65272.1"/>
    </source>
</evidence>
<keyword evidence="2" id="KW-1133">Transmembrane helix</keyword>
<dbReference type="RefSeq" id="WP_123956198.1">
    <property type="nucleotide sequence ID" value="NZ_CP015029.1"/>
</dbReference>
<dbReference type="EMBL" id="CP015029">
    <property type="protein sequence ID" value="QIM65272.1"/>
    <property type="molecule type" value="Genomic_DNA"/>
</dbReference>
<dbReference type="KEGG" id="fcl:A4G17_07380"/>
<name>A0AAE6X723_9PAST</name>
<feature type="transmembrane region" description="Helical" evidence="2">
    <location>
        <begin position="47"/>
        <end position="66"/>
    </location>
</feature>
<dbReference type="AlphaFoldDB" id="A0AAE6X723"/>
<protein>
    <submittedName>
        <fullName evidence="3">Uncharacterized protein</fullName>
    </submittedName>
</protein>
<gene>
    <name evidence="3" type="ORF">A4G17_07380</name>
</gene>
<organism evidence="3 4">
    <name type="scientific">Frederiksenia canicola</name>
    <dbReference type="NCBI Taxonomy" id="123824"/>
    <lineage>
        <taxon>Bacteria</taxon>
        <taxon>Pseudomonadati</taxon>
        <taxon>Pseudomonadota</taxon>
        <taxon>Gammaproteobacteria</taxon>
        <taxon>Pasteurellales</taxon>
        <taxon>Pasteurellaceae</taxon>
        <taxon>Frederiksenia</taxon>
    </lineage>
</organism>
<feature type="coiled-coil region" evidence="1">
    <location>
        <begin position="68"/>
        <end position="95"/>
    </location>
</feature>
<proteinExistence type="predicted"/>
<keyword evidence="1" id="KW-0175">Coiled coil</keyword>
<evidence type="ECO:0000256" key="2">
    <source>
        <dbReference type="SAM" id="Phobius"/>
    </source>
</evidence>
<accession>A0AAE6X723</accession>
<keyword evidence="2" id="KW-0472">Membrane</keyword>